<dbReference type="Proteomes" id="UP001610432">
    <property type="component" value="Unassembled WGS sequence"/>
</dbReference>
<dbReference type="PANTHER" id="PTHR43782">
    <property type="entry name" value="ARGINASE"/>
    <property type="match status" value="1"/>
</dbReference>
<keyword evidence="2" id="KW-0378">Hydrolase</keyword>
<accession>A0ABR4LY86</accession>
<reference evidence="5 6" key="1">
    <citation type="submission" date="2024-07" db="EMBL/GenBank/DDBJ databases">
        <title>Section-level genome sequencing and comparative genomics of Aspergillus sections Usti and Cavernicolus.</title>
        <authorList>
            <consortium name="Lawrence Berkeley National Laboratory"/>
            <person name="Nybo J.L."/>
            <person name="Vesth T.C."/>
            <person name="Theobald S."/>
            <person name="Frisvad J.C."/>
            <person name="Larsen T.O."/>
            <person name="Kjaerboelling I."/>
            <person name="Rothschild-Mancinelli K."/>
            <person name="Lyhne E.K."/>
            <person name="Kogle M.E."/>
            <person name="Barry K."/>
            <person name="Clum A."/>
            <person name="Na H."/>
            <person name="Ledsgaard L."/>
            <person name="Lin J."/>
            <person name="Lipzen A."/>
            <person name="Kuo A."/>
            <person name="Riley R."/>
            <person name="Mondo S."/>
            <person name="Labutti K."/>
            <person name="Haridas S."/>
            <person name="Pangalinan J."/>
            <person name="Salamov A.A."/>
            <person name="Simmons B.A."/>
            <person name="Magnuson J.K."/>
            <person name="Chen J."/>
            <person name="Drula E."/>
            <person name="Henrissat B."/>
            <person name="Wiebenga A."/>
            <person name="Lubbers R.J."/>
            <person name="Gomes A.C."/>
            <person name="Macurrencykelacurrency M.R."/>
            <person name="Stajich J."/>
            <person name="Grigoriev I.V."/>
            <person name="Mortensen U.H."/>
            <person name="De Vries R.P."/>
            <person name="Baker S.E."/>
            <person name="Andersen M.R."/>
        </authorList>
    </citation>
    <scope>NUCLEOTIDE SEQUENCE [LARGE SCALE GENOMIC DNA]</scope>
    <source>
        <strain evidence="5 6">CBS 449.75</strain>
    </source>
</reference>
<protein>
    <recommendedName>
        <fullName evidence="7">Arginase</fullName>
    </recommendedName>
</protein>
<comment type="similarity">
    <text evidence="4">Belongs to the arginase family.</text>
</comment>
<comment type="caution">
    <text evidence="5">The sequence shown here is derived from an EMBL/GenBank/DDBJ whole genome shotgun (WGS) entry which is preliminary data.</text>
</comment>
<evidence type="ECO:0000313" key="6">
    <source>
        <dbReference type="Proteomes" id="UP001610432"/>
    </source>
</evidence>
<evidence type="ECO:0000256" key="1">
    <source>
        <dbReference type="ARBA" id="ARBA00022723"/>
    </source>
</evidence>
<gene>
    <name evidence="5" type="ORF">BJX67DRAFT_379057</name>
</gene>
<evidence type="ECO:0000256" key="3">
    <source>
        <dbReference type="ARBA" id="ARBA00023211"/>
    </source>
</evidence>
<dbReference type="PRINTS" id="PR00116">
    <property type="entry name" value="ARGINASE"/>
</dbReference>
<dbReference type="InterPro" id="IPR023696">
    <property type="entry name" value="Ureohydrolase_dom_sf"/>
</dbReference>
<organism evidence="5 6">
    <name type="scientific">Aspergillus lucknowensis</name>
    <dbReference type="NCBI Taxonomy" id="176173"/>
    <lineage>
        <taxon>Eukaryota</taxon>
        <taxon>Fungi</taxon>
        <taxon>Dikarya</taxon>
        <taxon>Ascomycota</taxon>
        <taxon>Pezizomycotina</taxon>
        <taxon>Eurotiomycetes</taxon>
        <taxon>Eurotiomycetidae</taxon>
        <taxon>Eurotiales</taxon>
        <taxon>Aspergillaceae</taxon>
        <taxon>Aspergillus</taxon>
        <taxon>Aspergillus subgen. Nidulantes</taxon>
    </lineage>
</organism>
<dbReference type="PROSITE" id="PS51409">
    <property type="entry name" value="ARGINASE_2"/>
    <property type="match status" value="1"/>
</dbReference>
<evidence type="ECO:0000256" key="4">
    <source>
        <dbReference type="PROSITE-ProRule" id="PRU00742"/>
    </source>
</evidence>
<dbReference type="Pfam" id="PF00491">
    <property type="entry name" value="Arginase"/>
    <property type="match status" value="1"/>
</dbReference>
<dbReference type="GeneID" id="98147558"/>
<keyword evidence="1" id="KW-0479">Metal-binding</keyword>
<keyword evidence="3" id="KW-0464">Manganese</keyword>
<evidence type="ECO:0008006" key="7">
    <source>
        <dbReference type="Google" id="ProtNLM"/>
    </source>
</evidence>
<dbReference type="CDD" id="cd09999">
    <property type="entry name" value="Arginase-like_1"/>
    <property type="match status" value="1"/>
</dbReference>
<dbReference type="PANTHER" id="PTHR43782:SF3">
    <property type="entry name" value="ARGINASE"/>
    <property type="match status" value="1"/>
</dbReference>
<dbReference type="RefSeq" id="XP_070888485.1">
    <property type="nucleotide sequence ID" value="XM_071032486.1"/>
</dbReference>
<keyword evidence="6" id="KW-1185">Reference proteome</keyword>
<name>A0ABR4LY86_9EURO</name>
<evidence type="ECO:0000256" key="2">
    <source>
        <dbReference type="ARBA" id="ARBA00022801"/>
    </source>
</evidence>
<dbReference type="EMBL" id="JBFXLQ010000009">
    <property type="protein sequence ID" value="KAL2869506.1"/>
    <property type="molecule type" value="Genomic_DNA"/>
</dbReference>
<proteinExistence type="inferred from homology"/>
<dbReference type="Gene3D" id="3.40.800.10">
    <property type="entry name" value="Ureohydrolase domain"/>
    <property type="match status" value="1"/>
</dbReference>
<sequence>MSRDSRLLLYFPQWQGSGDEDKIFHGSKILKSILEDDISAELTSIAVPAQFEMEDEQASQKAGDDWIRNHSILSLQYQDAASTIAARSPSKIFTLGGDCGIELAPIRYLNSIYGEDLAVIWLDAHADLNTPSTSPSKTFHGMILRALLENFEPATYSPGEPGVNLIPDFVTSTSTTPLRPNQVFLAGVRDLDPAEQEYIARQDVPIVKCEELERHQGQALLSLLRRGRFKKVYIHIDADVLSLNDFDSVMCPTAGGISTQTLKAVIKDIKEGEGICVVGGSLVEVIKKNDDNVPYRDIATIFTSFWLE</sequence>
<dbReference type="InterPro" id="IPR006035">
    <property type="entry name" value="Ureohydrolase"/>
</dbReference>
<evidence type="ECO:0000313" key="5">
    <source>
        <dbReference type="EMBL" id="KAL2869506.1"/>
    </source>
</evidence>
<dbReference type="SUPFAM" id="SSF52768">
    <property type="entry name" value="Arginase/deacetylase"/>
    <property type="match status" value="1"/>
</dbReference>